<dbReference type="InterPro" id="IPR045584">
    <property type="entry name" value="Pilin-like"/>
</dbReference>
<evidence type="ECO:0000256" key="1">
    <source>
        <dbReference type="SAM" id="Phobius"/>
    </source>
</evidence>
<dbReference type="Pfam" id="PF07963">
    <property type="entry name" value="N_methyl"/>
    <property type="match status" value="1"/>
</dbReference>
<evidence type="ECO:0000313" key="3">
    <source>
        <dbReference type="Proteomes" id="UP000290287"/>
    </source>
</evidence>
<comment type="caution">
    <text evidence="2">The sequence shown here is derived from an EMBL/GenBank/DDBJ whole genome shotgun (WGS) entry which is preliminary data.</text>
</comment>
<dbReference type="NCBIfam" id="TIGR02532">
    <property type="entry name" value="IV_pilin_GFxxxE"/>
    <property type="match status" value="1"/>
</dbReference>
<dbReference type="Gene3D" id="3.30.700.10">
    <property type="entry name" value="Glycoprotein, Type 4 Pilin"/>
    <property type="match status" value="1"/>
</dbReference>
<dbReference type="OrthoDB" id="5918496at2"/>
<dbReference type="PROSITE" id="PS00409">
    <property type="entry name" value="PROKAR_NTER_METHYL"/>
    <property type="match status" value="1"/>
</dbReference>
<proteinExistence type="predicted"/>
<dbReference type="SUPFAM" id="SSF54523">
    <property type="entry name" value="Pili subunits"/>
    <property type="match status" value="1"/>
</dbReference>
<organism evidence="2 3">
    <name type="scientific">Veronia nyctiphanis</name>
    <dbReference type="NCBI Taxonomy" id="1278244"/>
    <lineage>
        <taxon>Bacteria</taxon>
        <taxon>Pseudomonadati</taxon>
        <taxon>Pseudomonadota</taxon>
        <taxon>Gammaproteobacteria</taxon>
        <taxon>Vibrionales</taxon>
        <taxon>Vibrionaceae</taxon>
        <taxon>Veronia</taxon>
    </lineage>
</organism>
<gene>
    <name evidence="2" type="ORF">CS022_07670</name>
</gene>
<dbReference type="Proteomes" id="UP000290287">
    <property type="component" value="Unassembled WGS sequence"/>
</dbReference>
<dbReference type="EMBL" id="PEIB01000006">
    <property type="protein sequence ID" value="RXJ73852.1"/>
    <property type="molecule type" value="Genomic_DNA"/>
</dbReference>
<feature type="transmembrane region" description="Helical" evidence="1">
    <location>
        <begin position="12"/>
        <end position="33"/>
    </location>
</feature>
<dbReference type="AlphaFoldDB" id="A0A4Q0YRT4"/>
<protein>
    <submittedName>
        <fullName evidence="2">Prepilin-type cleavage/methylation domain-containing protein</fullName>
    </submittedName>
</protein>
<name>A0A4Q0YRT4_9GAMM</name>
<keyword evidence="1" id="KW-0812">Transmembrane</keyword>
<keyword evidence="3" id="KW-1185">Reference proteome</keyword>
<accession>A0A4Q0YRT4</accession>
<keyword evidence="1" id="KW-0472">Membrane</keyword>
<evidence type="ECO:0000313" key="2">
    <source>
        <dbReference type="EMBL" id="RXJ73852.1"/>
    </source>
</evidence>
<reference evidence="2 3" key="1">
    <citation type="submission" date="2017-10" db="EMBL/GenBank/DDBJ databases">
        <title>Nyctiphanis sp. nov., isolated from the stomach of the euphausiid Nyctiphanes simplex (Hansen, 1911) in the Gulf of California.</title>
        <authorList>
            <person name="Gomez-Gil B."/>
            <person name="Aguilar-Mendez M."/>
            <person name="Lopez-Cortes A."/>
            <person name="Gomez-Gutierrez J."/>
            <person name="Roque A."/>
            <person name="Lang E."/>
            <person name="Gonzalez-Castillo A."/>
        </authorList>
    </citation>
    <scope>NUCLEOTIDE SEQUENCE [LARGE SCALE GENOMIC DNA]</scope>
    <source>
        <strain evidence="2 3">CAIM 600</strain>
    </source>
</reference>
<keyword evidence="1" id="KW-1133">Transmembrane helix</keyword>
<dbReference type="InterPro" id="IPR012902">
    <property type="entry name" value="N_methyl_site"/>
</dbReference>
<dbReference type="RefSeq" id="WP_129121784.1">
    <property type="nucleotide sequence ID" value="NZ_PEIB01000006.1"/>
</dbReference>
<sequence>MRVNSGKGFTLVEMIVVISVFAVLAAAAVPSFVDSQRKSQLKVAAQKLLTTLDVAQSESIKTRQRIYVAYVAPDDENRNGCILATNDQTSFSCSNSNVGLPKFYFEHFSGIELKSKPTESEKVLFYFEPQTTLPSTDVTLTMKLTGYESEEAGVLVRRYAGLKGCSNSQFSSWPVCPGSSEES</sequence>